<keyword evidence="2" id="KW-1185">Reference proteome</keyword>
<comment type="caution">
    <text evidence="1">The sequence shown here is derived from an EMBL/GenBank/DDBJ whole genome shotgun (WGS) entry which is preliminary data.</text>
</comment>
<accession>A0ABD0UF53</accession>
<organism evidence="1 2">
    <name type="scientific">Dendrobium thyrsiflorum</name>
    <name type="common">Pinecone-like raceme dendrobium</name>
    <name type="synonym">Orchid</name>
    <dbReference type="NCBI Taxonomy" id="117978"/>
    <lineage>
        <taxon>Eukaryota</taxon>
        <taxon>Viridiplantae</taxon>
        <taxon>Streptophyta</taxon>
        <taxon>Embryophyta</taxon>
        <taxon>Tracheophyta</taxon>
        <taxon>Spermatophyta</taxon>
        <taxon>Magnoliopsida</taxon>
        <taxon>Liliopsida</taxon>
        <taxon>Asparagales</taxon>
        <taxon>Orchidaceae</taxon>
        <taxon>Epidendroideae</taxon>
        <taxon>Malaxideae</taxon>
        <taxon>Dendrobiinae</taxon>
        <taxon>Dendrobium</taxon>
    </lineage>
</organism>
<gene>
    <name evidence="1" type="ORF">M5K25_019474</name>
</gene>
<name>A0ABD0UF53_DENTH</name>
<reference evidence="1 2" key="1">
    <citation type="journal article" date="2024" name="Plant Biotechnol. J.">
        <title>Dendrobium thyrsiflorum genome and its molecular insights into genes involved in important horticultural traits.</title>
        <authorList>
            <person name="Chen B."/>
            <person name="Wang J.Y."/>
            <person name="Zheng P.J."/>
            <person name="Li K.L."/>
            <person name="Liang Y.M."/>
            <person name="Chen X.F."/>
            <person name="Zhang C."/>
            <person name="Zhao X."/>
            <person name="He X."/>
            <person name="Zhang G.Q."/>
            <person name="Liu Z.J."/>
            <person name="Xu Q."/>
        </authorList>
    </citation>
    <scope>NUCLEOTIDE SEQUENCE [LARGE SCALE GENOMIC DNA]</scope>
    <source>
        <strain evidence="1">GZMU011</strain>
    </source>
</reference>
<protein>
    <submittedName>
        <fullName evidence="1">Uncharacterized protein</fullName>
    </submittedName>
</protein>
<proteinExistence type="predicted"/>
<dbReference type="Proteomes" id="UP001552299">
    <property type="component" value="Unassembled WGS sequence"/>
</dbReference>
<dbReference type="AlphaFoldDB" id="A0ABD0UF53"/>
<evidence type="ECO:0000313" key="1">
    <source>
        <dbReference type="EMBL" id="KAL0911340.1"/>
    </source>
</evidence>
<sequence length="159" mass="16309">MRDLLRVADDVAINSDHAINANLDVGCVVCPLALVSEGLLVENVAAVGNFCDGSSHFSPKEPSPVPLQRMMSAPVGVQDHIDPVLSHTVVAQPNALCEDHGAQGVAVSIANKPDCPILTPVVNVVDVLAPPLDTSPAGSDVNCNDNLVEGGVVSTGGDF</sequence>
<evidence type="ECO:0000313" key="2">
    <source>
        <dbReference type="Proteomes" id="UP001552299"/>
    </source>
</evidence>
<dbReference type="EMBL" id="JANQDX010000015">
    <property type="protein sequence ID" value="KAL0911340.1"/>
    <property type="molecule type" value="Genomic_DNA"/>
</dbReference>